<accession>A0AAV8TTC2</accession>
<dbReference type="InterPro" id="IPR034891">
    <property type="entry name" value="PB1_NLP"/>
</dbReference>
<evidence type="ECO:0000256" key="1">
    <source>
        <dbReference type="ARBA" id="ARBA00011726"/>
    </source>
</evidence>
<keyword evidence="9" id="KW-1185">Reference proteome</keyword>
<dbReference type="EMBL" id="JAIWQS010000004">
    <property type="protein sequence ID" value="KAJ8769008.1"/>
    <property type="molecule type" value="Genomic_DNA"/>
</dbReference>
<dbReference type="InterPro" id="IPR055081">
    <property type="entry name" value="NLP1-9_GAF"/>
</dbReference>
<feature type="domain" description="PB1" evidence="7">
    <location>
        <begin position="717"/>
        <end position="800"/>
    </location>
</feature>
<evidence type="ECO:0000313" key="8">
    <source>
        <dbReference type="EMBL" id="KAJ8769008.1"/>
    </source>
</evidence>
<feature type="domain" description="RWP-RK" evidence="6">
    <location>
        <begin position="485"/>
        <end position="566"/>
    </location>
</feature>
<dbReference type="GO" id="GO:0003700">
    <property type="term" value="F:DNA-binding transcription factor activity"/>
    <property type="evidence" value="ECO:0007669"/>
    <property type="project" value="InterPro"/>
</dbReference>
<protein>
    <submittedName>
        <fullName evidence="8">Uncharacterized protein</fullName>
    </submittedName>
</protein>
<keyword evidence="4" id="KW-0804">Transcription</keyword>
<dbReference type="Pfam" id="PF00564">
    <property type="entry name" value="PB1"/>
    <property type="match status" value="1"/>
</dbReference>
<organism evidence="8 9">
    <name type="scientific">Erythroxylum novogranatense</name>
    <dbReference type="NCBI Taxonomy" id="1862640"/>
    <lineage>
        <taxon>Eukaryota</taxon>
        <taxon>Viridiplantae</taxon>
        <taxon>Streptophyta</taxon>
        <taxon>Embryophyta</taxon>
        <taxon>Tracheophyta</taxon>
        <taxon>Spermatophyta</taxon>
        <taxon>Magnoliopsida</taxon>
        <taxon>eudicotyledons</taxon>
        <taxon>Gunneridae</taxon>
        <taxon>Pentapetalae</taxon>
        <taxon>rosids</taxon>
        <taxon>fabids</taxon>
        <taxon>Malpighiales</taxon>
        <taxon>Erythroxylaceae</taxon>
        <taxon>Erythroxylum</taxon>
    </lineage>
</organism>
<name>A0AAV8TTC2_9ROSI</name>
<keyword evidence="5" id="KW-0539">Nucleus</keyword>
<dbReference type="InterPro" id="IPR003035">
    <property type="entry name" value="RWP-RK_dom"/>
</dbReference>
<dbReference type="PANTHER" id="PTHR32002">
    <property type="entry name" value="PROTEIN NLP8"/>
    <property type="match status" value="1"/>
</dbReference>
<evidence type="ECO:0000259" key="7">
    <source>
        <dbReference type="PROSITE" id="PS51745"/>
    </source>
</evidence>
<dbReference type="SMART" id="SM00666">
    <property type="entry name" value="PB1"/>
    <property type="match status" value="1"/>
</dbReference>
<dbReference type="Proteomes" id="UP001159364">
    <property type="component" value="Linkage Group LG04"/>
</dbReference>
<dbReference type="PANTHER" id="PTHR32002:SF54">
    <property type="entry name" value="RWP-RK DOMAIN-CONTAINING PROTEIN"/>
    <property type="match status" value="1"/>
</dbReference>
<evidence type="ECO:0000256" key="4">
    <source>
        <dbReference type="ARBA" id="ARBA00023163"/>
    </source>
</evidence>
<dbReference type="CDD" id="cd06407">
    <property type="entry name" value="PB1_NLP"/>
    <property type="match status" value="1"/>
</dbReference>
<reference evidence="8 9" key="1">
    <citation type="submission" date="2021-09" db="EMBL/GenBank/DDBJ databases">
        <title>Genomic insights and catalytic innovation underlie evolution of tropane alkaloids biosynthesis.</title>
        <authorList>
            <person name="Wang Y.-J."/>
            <person name="Tian T."/>
            <person name="Huang J.-P."/>
            <person name="Huang S.-X."/>
        </authorList>
    </citation>
    <scope>NUCLEOTIDE SEQUENCE [LARGE SCALE GENOMIC DNA]</scope>
    <source>
        <strain evidence="8">KIB-2018</strain>
        <tissue evidence="8">Leaf</tissue>
    </source>
</reference>
<dbReference type="InterPro" id="IPR053793">
    <property type="entry name" value="PB1-like"/>
</dbReference>
<gene>
    <name evidence="8" type="ORF">K2173_024003</name>
</gene>
<comment type="subunit">
    <text evidence="1">Homodimers and heterodimers.</text>
</comment>
<dbReference type="PROSITE" id="PS51745">
    <property type="entry name" value="PB1"/>
    <property type="match status" value="1"/>
</dbReference>
<dbReference type="GO" id="GO:0003677">
    <property type="term" value="F:DNA binding"/>
    <property type="evidence" value="ECO:0007669"/>
    <property type="project" value="UniProtKB-KW"/>
</dbReference>
<proteinExistence type="predicted"/>
<dbReference type="Pfam" id="PF02042">
    <property type="entry name" value="RWP-RK"/>
    <property type="match status" value="1"/>
</dbReference>
<evidence type="ECO:0000256" key="5">
    <source>
        <dbReference type="ARBA" id="ARBA00023242"/>
    </source>
</evidence>
<dbReference type="InterPro" id="IPR000270">
    <property type="entry name" value="PB1_dom"/>
</dbReference>
<dbReference type="Pfam" id="PF22922">
    <property type="entry name" value="GAF_NLP"/>
    <property type="match status" value="2"/>
</dbReference>
<dbReference type="SUPFAM" id="SSF54277">
    <property type="entry name" value="CAD &amp; PB1 domains"/>
    <property type="match status" value="1"/>
</dbReference>
<sequence length="807" mass="90978">MEFDFPCDSPQLWPYMQSSYENINSHNQIHPEATENFLENLLQFDQENEEDVIEVTATMESDGFPLEVSGNGGSWWNLPSGSVNDRLMLAIRYLKEYVESTDVLIQIWVPIETRGKIVLTTTDQPYSLNPNYTSLASYRDVSENFNFPVEEDSKDSAGLPGRVFLGKFPEWTPDVRFFRNEECPRKEYAKLYSISGCLAIPILEPESGICLAVMEIITTTQKISYHLERESVYKALEAVDLNTSLYFCRLRVESGDYFGQVQVPDIPQILQRVCKIHGLPLALTWSPCVCQGKSGKQQLVNKYGYCISTVNSACFIADTDYSGFYVACSEQHLFLNQGIVGNAFTTNHLCFNSDISAFSRTNYPLSHHARMFNLHAAVAIPLRNIHSRVACQSFHVILERELNEEINSQMDVVSEGRNDEDGNRKPCPLTEPFLEQSCWITYMMEAEKKVEGICVSLGSSELEPKEEFKVTIHWDENKVDLYGCRKVGEKKHSKPEKTISLQVLQKYFAGSLKNAADSLGVGPTTLKRICRQHGITRWPSRKIKKVGHSLKKLQILLDSVHGGNGVIPLDSFYTTFPELNSPNLFGNDHFTRLEPTENLNELDSKPEGGSVISKDADSGSHCSSCSQNSTPLICCSSDAKQLNSTINDLNTGNDPMMEEVAVEVKTCTQTELNPLNQEEPKFPAVSQSHKPVDDHLSIQTPSTQSKGFVKILTDGVALRIKATFRDENIRLSLQPNWGFKDLQREIAQRFSIDNLNGIHLRYLDDDQEPVLLTCDADLEECRDLFRSSQGHIIKIYIHQTPEPNSGN</sequence>
<keyword evidence="3" id="KW-0238">DNA-binding</keyword>
<evidence type="ECO:0000256" key="3">
    <source>
        <dbReference type="ARBA" id="ARBA00023125"/>
    </source>
</evidence>
<keyword evidence="2" id="KW-0805">Transcription regulation</keyword>
<comment type="caution">
    <text evidence="8">The sequence shown here is derived from an EMBL/GenBank/DDBJ whole genome shotgun (WGS) entry which is preliminary data.</text>
</comment>
<dbReference type="Gene3D" id="3.10.20.90">
    <property type="entry name" value="Phosphatidylinositol 3-kinase Catalytic Subunit, Chain A, domain 1"/>
    <property type="match status" value="1"/>
</dbReference>
<dbReference type="InterPro" id="IPR045012">
    <property type="entry name" value="NLP"/>
</dbReference>
<evidence type="ECO:0000256" key="2">
    <source>
        <dbReference type="ARBA" id="ARBA00023015"/>
    </source>
</evidence>
<evidence type="ECO:0000259" key="6">
    <source>
        <dbReference type="PROSITE" id="PS51519"/>
    </source>
</evidence>
<evidence type="ECO:0000313" key="9">
    <source>
        <dbReference type="Proteomes" id="UP001159364"/>
    </source>
</evidence>
<dbReference type="PROSITE" id="PS51519">
    <property type="entry name" value="RWP_RK"/>
    <property type="match status" value="1"/>
</dbReference>
<dbReference type="AlphaFoldDB" id="A0AAV8TTC2"/>